<proteinExistence type="predicted"/>
<dbReference type="PANTHER" id="PTHR38795">
    <property type="entry name" value="DUF6604 DOMAIN-CONTAINING PROTEIN"/>
    <property type="match status" value="1"/>
</dbReference>
<dbReference type="InterPro" id="IPR046539">
    <property type="entry name" value="DUF6604"/>
</dbReference>
<evidence type="ECO:0000259" key="2">
    <source>
        <dbReference type="Pfam" id="PF20253"/>
    </source>
</evidence>
<dbReference type="AlphaFoldDB" id="A0AAN7BKM7"/>
<dbReference type="PANTHER" id="PTHR38795:SF1">
    <property type="entry name" value="DUF6604 DOMAIN-CONTAINING PROTEIN"/>
    <property type="match status" value="1"/>
</dbReference>
<accession>A0AAN7BKM7</accession>
<evidence type="ECO:0000313" key="3">
    <source>
        <dbReference type="EMBL" id="KAK4225195.1"/>
    </source>
</evidence>
<gene>
    <name evidence="3" type="ORF">QBC38DRAFT_531175</name>
</gene>
<dbReference type="EMBL" id="MU865372">
    <property type="protein sequence ID" value="KAK4225195.1"/>
    <property type="molecule type" value="Genomic_DNA"/>
</dbReference>
<sequence>MITVFVRTAASSDIPAEVLFALENTVALRKQAAEFFAVTAERYDDEMMRRSNDSHRHTIKVLDTILCMLQKVAGSDISAVATSSSGSARELKNRFESLEKKTHQRSSAKTAVVEPSLAASQQETAKDADDRPWLQYHDSDEDSVFAYCILYDCEIVRDFVVERWCDIFYGDRPVTIEILGSITNAAFELFHKFEADVKNKVLGLDGEQELVQSLFRNSRSENLVEHLKRSSKITHCYSTIDPAEKELCKRASFVEIIGDFDVVKRMKTDKKLDFVLPGEPEFVLDIQDFFEGVEGR</sequence>
<evidence type="ECO:0000313" key="4">
    <source>
        <dbReference type="Proteomes" id="UP001301958"/>
    </source>
</evidence>
<feature type="domain" description="DUF6604" evidence="2">
    <location>
        <begin position="9"/>
        <end position="198"/>
    </location>
</feature>
<reference evidence="3" key="2">
    <citation type="submission" date="2023-05" db="EMBL/GenBank/DDBJ databases">
        <authorList>
            <consortium name="Lawrence Berkeley National Laboratory"/>
            <person name="Steindorff A."/>
            <person name="Hensen N."/>
            <person name="Bonometti L."/>
            <person name="Westerberg I."/>
            <person name="Brannstrom I.O."/>
            <person name="Guillou S."/>
            <person name="Cros-Aarteil S."/>
            <person name="Calhoun S."/>
            <person name="Haridas S."/>
            <person name="Kuo A."/>
            <person name="Mondo S."/>
            <person name="Pangilinan J."/>
            <person name="Riley R."/>
            <person name="Labutti K."/>
            <person name="Andreopoulos B."/>
            <person name="Lipzen A."/>
            <person name="Chen C."/>
            <person name="Yanf M."/>
            <person name="Daum C."/>
            <person name="Ng V."/>
            <person name="Clum A."/>
            <person name="Ohm R."/>
            <person name="Martin F."/>
            <person name="Silar P."/>
            <person name="Natvig D."/>
            <person name="Lalanne C."/>
            <person name="Gautier V."/>
            <person name="Ament-Velasquez S.L."/>
            <person name="Kruys A."/>
            <person name="Hutchinson M.I."/>
            <person name="Powell A.J."/>
            <person name="Barry K."/>
            <person name="Miller A.N."/>
            <person name="Grigoriev I.V."/>
            <person name="Debuchy R."/>
            <person name="Gladieux P."/>
            <person name="Thoren M.H."/>
            <person name="Johannesson H."/>
        </authorList>
    </citation>
    <scope>NUCLEOTIDE SEQUENCE</scope>
    <source>
        <strain evidence="3">CBS 990.96</strain>
    </source>
</reference>
<reference evidence="3" key="1">
    <citation type="journal article" date="2023" name="Mol. Phylogenet. Evol.">
        <title>Genome-scale phylogeny and comparative genomics of the fungal order Sordariales.</title>
        <authorList>
            <person name="Hensen N."/>
            <person name="Bonometti L."/>
            <person name="Westerberg I."/>
            <person name="Brannstrom I.O."/>
            <person name="Guillou S."/>
            <person name="Cros-Aarteil S."/>
            <person name="Calhoun S."/>
            <person name="Haridas S."/>
            <person name="Kuo A."/>
            <person name="Mondo S."/>
            <person name="Pangilinan J."/>
            <person name="Riley R."/>
            <person name="LaButti K."/>
            <person name="Andreopoulos B."/>
            <person name="Lipzen A."/>
            <person name="Chen C."/>
            <person name="Yan M."/>
            <person name="Daum C."/>
            <person name="Ng V."/>
            <person name="Clum A."/>
            <person name="Steindorff A."/>
            <person name="Ohm R.A."/>
            <person name="Martin F."/>
            <person name="Silar P."/>
            <person name="Natvig D.O."/>
            <person name="Lalanne C."/>
            <person name="Gautier V."/>
            <person name="Ament-Velasquez S.L."/>
            <person name="Kruys A."/>
            <person name="Hutchinson M.I."/>
            <person name="Powell A.J."/>
            <person name="Barry K."/>
            <person name="Miller A.N."/>
            <person name="Grigoriev I.V."/>
            <person name="Debuchy R."/>
            <person name="Gladieux P."/>
            <person name="Hiltunen Thoren M."/>
            <person name="Johannesson H."/>
        </authorList>
    </citation>
    <scope>NUCLEOTIDE SEQUENCE</scope>
    <source>
        <strain evidence="3">CBS 990.96</strain>
    </source>
</reference>
<dbReference type="Pfam" id="PF20253">
    <property type="entry name" value="DUF6604"/>
    <property type="match status" value="1"/>
</dbReference>
<keyword evidence="4" id="KW-1185">Reference proteome</keyword>
<comment type="caution">
    <text evidence="3">The sequence shown here is derived from an EMBL/GenBank/DDBJ whole genome shotgun (WGS) entry which is preliminary data.</text>
</comment>
<name>A0AAN7BKM7_9PEZI</name>
<protein>
    <recommendedName>
        <fullName evidence="2">DUF6604 domain-containing protein</fullName>
    </recommendedName>
</protein>
<evidence type="ECO:0000256" key="1">
    <source>
        <dbReference type="SAM" id="MobiDB-lite"/>
    </source>
</evidence>
<dbReference type="Proteomes" id="UP001301958">
    <property type="component" value="Unassembled WGS sequence"/>
</dbReference>
<feature type="region of interest" description="Disordered" evidence="1">
    <location>
        <begin position="99"/>
        <end position="132"/>
    </location>
</feature>
<organism evidence="3 4">
    <name type="scientific">Podospora fimiseda</name>
    <dbReference type="NCBI Taxonomy" id="252190"/>
    <lineage>
        <taxon>Eukaryota</taxon>
        <taxon>Fungi</taxon>
        <taxon>Dikarya</taxon>
        <taxon>Ascomycota</taxon>
        <taxon>Pezizomycotina</taxon>
        <taxon>Sordariomycetes</taxon>
        <taxon>Sordariomycetidae</taxon>
        <taxon>Sordariales</taxon>
        <taxon>Podosporaceae</taxon>
        <taxon>Podospora</taxon>
    </lineage>
</organism>